<dbReference type="InterPro" id="IPR055299">
    <property type="entry name" value="TIMMDC1"/>
</dbReference>
<keyword evidence="5 8" id="KW-0472">Membrane</keyword>
<comment type="similarity">
    <text evidence="2">Belongs to the Tim17/Tim22/Tim23 family.</text>
</comment>
<dbReference type="Proteomes" id="UP000095300">
    <property type="component" value="Unassembled WGS sequence"/>
</dbReference>
<feature type="transmembrane region" description="Helical" evidence="8">
    <location>
        <begin position="185"/>
        <end position="209"/>
    </location>
</feature>
<dbReference type="GO" id="GO:0032981">
    <property type="term" value="P:mitochondrial respiratory chain complex I assembly"/>
    <property type="evidence" value="ECO:0007669"/>
    <property type="project" value="InterPro"/>
</dbReference>
<dbReference type="KEGG" id="scac:106096215"/>
<dbReference type="STRING" id="35570.A0A1I8P7W6"/>
<feature type="transmembrane region" description="Helical" evidence="8">
    <location>
        <begin position="74"/>
        <end position="92"/>
    </location>
</feature>
<dbReference type="Pfam" id="PF02466">
    <property type="entry name" value="Tim17"/>
    <property type="match status" value="1"/>
</dbReference>
<evidence type="ECO:0000313" key="9">
    <source>
        <dbReference type="EnsemblMetazoa" id="SCAU005654-PA"/>
    </source>
</evidence>
<accession>A0A1I8P7W6</accession>
<dbReference type="AlphaFoldDB" id="A0A1I8P7W6"/>
<evidence type="ECO:0000256" key="6">
    <source>
        <dbReference type="ARBA" id="ARBA00040778"/>
    </source>
</evidence>
<dbReference type="EnsemblMetazoa" id="SCAU005654-RA">
    <property type="protein sequence ID" value="SCAU005654-PA"/>
    <property type="gene ID" value="SCAU005654"/>
</dbReference>
<dbReference type="PANTHER" id="PTHR13002:SF1">
    <property type="entry name" value="COMPLEX I ASSEMBLY FACTOR TIMMDC1, MITOCHONDRIAL"/>
    <property type="match status" value="1"/>
</dbReference>
<dbReference type="GO" id="GO:0016020">
    <property type="term" value="C:membrane"/>
    <property type="evidence" value="ECO:0007669"/>
    <property type="project" value="UniProtKB-SubCell"/>
</dbReference>
<keyword evidence="4 8" id="KW-1133">Transmembrane helix</keyword>
<dbReference type="GO" id="GO:0005739">
    <property type="term" value="C:mitochondrion"/>
    <property type="evidence" value="ECO:0007669"/>
    <property type="project" value="TreeGrafter"/>
</dbReference>
<dbReference type="VEuPathDB" id="VectorBase:SCAU005654"/>
<comment type="subcellular location">
    <subcellularLocation>
        <location evidence="1">Membrane</location>
        <topology evidence="1">Multi-pass membrane protein</topology>
    </subcellularLocation>
</comment>
<protein>
    <recommendedName>
        <fullName evidence="6">Complex I assembly factor TIMMDC1, mitochondrial</fullName>
    </recommendedName>
    <alternativeName>
        <fullName evidence="7">Translocase of inner mitochondrial membrane domain-containing protein 1</fullName>
    </alternativeName>
</protein>
<evidence type="ECO:0000256" key="5">
    <source>
        <dbReference type="ARBA" id="ARBA00023136"/>
    </source>
</evidence>
<organism evidence="9 10">
    <name type="scientific">Stomoxys calcitrans</name>
    <name type="common">Stable fly</name>
    <name type="synonym">Conops calcitrans</name>
    <dbReference type="NCBI Taxonomy" id="35570"/>
    <lineage>
        <taxon>Eukaryota</taxon>
        <taxon>Metazoa</taxon>
        <taxon>Ecdysozoa</taxon>
        <taxon>Arthropoda</taxon>
        <taxon>Hexapoda</taxon>
        <taxon>Insecta</taxon>
        <taxon>Pterygota</taxon>
        <taxon>Neoptera</taxon>
        <taxon>Endopterygota</taxon>
        <taxon>Diptera</taxon>
        <taxon>Brachycera</taxon>
        <taxon>Muscomorpha</taxon>
        <taxon>Muscoidea</taxon>
        <taxon>Muscidae</taxon>
        <taxon>Stomoxys</taxon>
    </lineage>
</organism>
<evidence type="ECO:0000256" key="8">
    <source>
        <dbReference type="SAM" id="Phobius"/>
    </source>
</evidence>
<keyword evidence="10" id="KW-1185">Reference proteome</keyword>
<evidence type="ECO:0000256" key="7">
    <source>
        <dbReference type="ARBA" id="ARBA00041344"/>
    </source>
</evidence>
<sequence length="267" mass="29865">MLRQTLSTLRRPGKWLLLGVLPLHSDENDNVSKETKTYKSFVQRPPTNETGWDRVKEIFQVDEFGSISPELNSIYQAGFLGFLVGAIYGGIIQSRVSYMDFMENNQATAFQSHLDAKRKLQDKFTMSFAKGGLKWGWRVALFTTSYYGIVTLVSVYREKSSIYEYLAAGTLSGALYKFNMGLRGMAAGGIIGGFLGGLGGAVSLLIMSLSGTSMQEVRYWQYKWRTDRDAAVEESYKLAAEQDEPTPDIMKAHDAKVGEKITLENIK</sequence>
<proteinExistence type="inferred from homology"/>
<evidence type="ECO:0000256" key="1">
    <source>
        <dbReference type="ARBA" id="ARBA00004141"/>
    </source>
</evidence>
<evidence type="ECO:0000313" key="10">
    <source>
        <dbReference type="Proteomes" id="UP000095300"/>
    </source>
</evidence>
<feature type="transmembrane region" description="Helical" evidence="8">
    <location>
        <begin position="135"/>
        <end position="156"/>
    </location>
</feature>
<dbReference type="OrthoDB" id="5826189at2759"/>
<evidence type="ECO:0000256" key="4">
    <source>
        <dbReference type="ARBA" id="ARBA00022989"/>
    </source>
</evidence>
<gene>
    <name evidence="9" type="primary">106096215</name>
</gene>
<evidence type="ECO:0000256" key="2">
    <source>
        <dbReference type="ARBA" id="ARBA00008444"/>
    </source>
</evidence>
<dbReference type="PANTHER" id="PTHR13002">
    <property type="entry name" value="C3ORF1 PROTEIN-RELATED"/>
    <property type="match status" value="1"/>
</dbReference>
<reference evidence="9" key="1">
    <citation type="submission" date="2020-05" db="UniProtKB">
        <authorList>
            <consortium name="EnsemblMetazoa"/>
        </authorList>
    </citation>
    <scope>IDENTIFICATION</scope>
    <source>
        <strain evidence="9">USDA</strain>
    </source>
</reference>
<keyword evidence="3 8" id="KW-0812">Transmembrane</keyword>
<evidence type="ECO:0000256" key="3">
    <source>
        <dbReference type="ARBA" id="ARBA00022692"/>
    </source>
</evidence>
<name>A0A1I8P7W6_STOCA</name>